<dbReference type="EMBL" id="BNJK01000001">
    <property type="protein sequence ID" value="GHO90496.1"/>
    <property type="molecule type" value="Genomic_DNA"/>
</dbReference>
<protein>
    <submittedName>
        <fullName evidence="1">Uncharacterized protein</fullName>
    </submittedName>
</protein>
<comment type="caution">
    <text evidence="1">The sequence shown here is derived from an EMBL/GenBank/DDBJ whole genome shotgun (WGS) entry which is preliminary data.</text>
</comment>
<evidence type="ECO:0000313" key="1">
    <source>
        <dbReference type="EMBL" id="GHO90496.1"/>
    </source>
</evidence>
<organism evidence="1 2">
    <name type="scientific">Reticulibacter mediterranei</name>
    <dbReference type="NCBI Taxonomy" id="2778369"/>
    <lineage>
        <taxon>Bacteria</taxon>
        <taxon>Bacillati</taxon>
        <taxon>Chloroflexota</taxon>
        <taxon>Ktedonobacteria</taxon>
        <taxon>Ktedonobacterales</taxon>
        <taxon>Reticulibacteraceae</taxon>
        <taxon>Reticulibacter</taxon>
    </lineage>
</organism>
<accession>A0A8J3IHT3</accession>
<evidence type="ECO:0000313" key="2">
    <source>
        <dbReference type="Proteomes" id="UP000597444"/>
    </source>
</evidence>
<keyword evidence="2" id="KW-1185">Reference proteome</keyword>
<name>A0A8J3IHT3_9CHLR</name>
<reference evidence="1" key="1">
    <citation type="submission" date="2020-10" db="EMBL/GenBank/DDBJ databases">
        <title>Taxonomic study of unclassified bacteria belonging to the class Ktedonobacteria.</title>
        <authorList>
            <person name="Yabe S."/>
            <person name="Wang C.M."/>
            <person name="Zheng Y."/>
            <person name="Sakai Y."/>
            <person name="Cavaletti L."/>
            <person name="Monciardini P."/>
            <person name="Donadio S."/>
        </authorList>
    </citation>
    <scope>NUCLEOTIDE SEQUENCE</scope>
    <source>
        <strain evidence="1">ID150040</strain>
    </source>
</reference>
<gene>
    <name evidence="1" type="ORF">KSF_005440</name>
</gene>
<sequence length="54" mass="6137">MLDALKSERRQKAYVAVSQSRDATIKALMKESGSPVGIQTLSIQKEKYPWKNKQ</sequence>
<dbReference type="Proteomes" id="UP000597444">
    <property type="component" value="Unassembled WGS sequence"/>
</dbReference>
<dbReference type="AlphaFoldDB" id="A0A8J3IHT3"/>
<proteinExistence type="predicted"/>